<evidence type="ECO:0000256" key="4">
    <source>
        <dbReference type="ARBA" id="ARBA00012557"/>
    </source>
</evidence>
<keyword evidence="7 12" id="KW-0812">Transmembrane</keyword>
<proteinExistence type="inferred from homology"/>
<dbReference type="EMBL" id="JAZGQO010000006">
    <property type="protein sequence ID" value="KAK6185047.1"/>
    <property type="molecule type" value="Genomic_DNA"/>
</dbReference>
<keyword evidence="11 12" id="KW-0472">Membrane</keyword>
<evidence type="ECO:0000256" key="9">
    <source>
        <dbReference type="ARBA" id="ARBA00022968"/>
    </source>
</evidence>
<dbReference type="Proteomes" id="UP001347796">
    <property type="component" value="Unassembled WGS sequence"/>
</dbReference>
<evidence type="ECO:0000259" key="13">
    <source>
        <dbReference type="Pfam" id="PF02434"/>
    </source>
</evidence>
<dbReference type="GO" id="GO:0016263">
    <property type="term" value="F:glycoprotein-N-acetylgalactosamine 3-beta-galactosyltransferase activity"/>
    <property type="evidence" value="ECO:0007669"/>
    <property type="project" value="UniProtKB-EC"/>
</dbReference>
<dbReference type="InterPro" id="IPR026050">
    <property type="entry name" value="C1GALT1/C1GALT1_chp1"/>
</dbReference>
<gene>
    <name evidence="14" type="ORF">SNE40_007369</name>
</gene>
<evidence type="ECO:0000256" key="1">
    <source>
        <dbReference type="ARBA" id="ARBA00004606"/>
    </source>
</evidence>
<keyword evidence="9" id="KW-0735">Signal-anchor</keyword>
<evidence type="ECO:0000256" key="11">
    <source>
        <dbReference type="ARBA" id="ARBA00023136"/>
    </source>
</evidence>
<reference evidence="14 15" key="1">
    <citation type="submission" date="2024-01" db="EMBL/GenBank/DDBJ databases">
        <title>The genome of the rayed Mediterranean limpet Patella caerulea (Linnaeus, 1758).</title>
        <authorList>
            <person name="Anh-Thu Weber A."/>
            <person name="Halstead-Nussloch G."/>
        </authorList>
    </citation>
    <scope>NUCLEOTIDE SEQUENCE [LARGE SCALE GENOMIC DNA]</scope>
    <source>
        <strain evidence="14">AATW-2023a</strain>
        <tissue evidence="14">Whole specimen</tissue>
    </source>
</reference>
<evidence type="ECO:0000313" key="14">
    <source>
        <dbReference type="EMBL" id="KAK6185047.1"/>
    </source>
</evidence>
<evidence type="ECO:0000256" key="10">
    <source>
        <dbReference type="ARBA" id="ARBA00022989"/>
    </source>
</evidence>
<evidence type="ECO:0000256" key="6">
    <source>
        <dbReference type="ARBA" id="ARBA00022679"/>
    </source>
</evidence>
<keyword evidence="15" id="KW-1185">Reference proteome</keyword>
<dbReference type="AlphaFoldDB" id="A0AAN8JYN6"/>
<dbReference type="EC" id="2.4.1.122" evidence="4"/>
<feature type="domain" description="Fringe-like glycosyltransferase" evidence="13">
    <location>
        <begin position="110"/>
        <end position="274"/>
    </location>
</feature>
<evidence type="ECO:0000256" key="7">
    <source>
        <dbReference type="ARBA" id="ARBA00022692"/>
    </source>
</evidence>
<name>A0AAN8JYN6_PATCE</name>
<evidence type="ECO:0000256" key="3">
    <source>
        <dbReference type="ARBA" id="ARBA00006462"/>
    </source>
</evidence>
<keyword evidence="6" id="KW-0808">Transferase</keyword>
<evidence type="ECO:0000313" key="15">
    <source>
        <dbReference type="Proteomes" id="UP001347796"/>
    </source>
</evidence>
<accession>A0AAN8JYN6</accession>
<comment type="similarity">
    <text evidence="3">Belongs to the glycosyltransferase 31 family. Beta3-Gal-T subfamily.</text>
</comment>
<evidence type="ECO:0000256" key="2">
    <source>
        <dbReference type="ARBA" id="ARBA00004922"/>
    </source>
</evidence>
<feature type="transmembrane region" description="Helical" evidence="12">
    <location>
        <begin position="7"/>
        <end position="27"/>
    </location>
</feature>
<dbReference type="InterPro" id="IPR003378">
    <property type="entry name" value="Fringe-like_glycosylTrfase"/>
</dbReference>
<comment type="pathway">
    <text evidence="2">Protein modification; protein glycosylation.</text>
</comment>
<keyword evidence="10 12" id="KW-1133">Transmembrane helix</keyword>
<dbReference type="Pfam" id="PF02434">
    <property type="entry name" value="Fringe"/>
    <property type="match status" value="1"/>
</dbReference>
<evidence type="ECO:0000256" key="12">
    <source>
        <dbReference type="SAM" id="Phobius"/>
    </source>
</evidence>
<evidence type="ECO:0000256" key="5">
    <source>
        <dbReference type="ARBA" id="ARBA00022676"/>
    </source>
</evidence>
<dbReference type="Gene3D" id="3.90.550.50">
    <property type="match status" value="1"/>
</dbReference>
<dbReference type="PANTHER" id="PTHR23033">
    <property type="entry name" value="BETA1,3-GALACTOSYLTRANSFERASE"/>
    <property type="match status" value="1"/>
</dbReference>
<sequence>MTRLKPVFWMTLVLSIVTLIVMIFILMQPTNEKLLIKVPEKNGLRDTVINISSDDQESVKESEPVKEKEPVTERTIDDPEVADLALQIAKAKRVLKQVKVACFITTQPSMIRSKLAAVSNTWAPRIDKIFYLMTDNKTMNISFPNLLLVNITNDRQHLTEKTVFAFKYLYKHHLNEFEWFLKADDDSYIIVENLKYLLSQYNSSKPIYLGHHFKHYSQNGYMSGGGSYVLSREALRLLVENGYNVPGRCRQKGGAEDIETGRCLTKAGALVHSSVDNRDRESFHPMNIYGYIIGPLPKWIVNYDRNQAKVGNDCCSQLTISFHYTGPKLMSTLDFLLYRTSVYGRNLDYGRLKNFFKLGTVPPPGPETKIIPYFFEKREDYYKNATAWRLRNNTVL</sequence>
<dbReference type="PANTHER" id="PTHR23033:SF14">
    <property type="entry name" value="GLYCOPROTEIN-N-ACETYLGALACTOSAMINE 3-BETA-GALACTOSYLTRANSFERASE 1-RELATED"/>
    <property type="match status" value="1"/>
</dbReference>
<dbReference type="GO" id="GO:0000166">
    <property type="term" value="F:nucleotide binding"/>
    <property type="evidence" value="ECO:0007669"/>
    <property type="project" value="UniProtKB-KW"/>
</dbReference>
<keyword evidence="8" id="KW-0547">Nucleotide-binding</keyword>
<comment type="subcellular location">
    <subcellularLocation>
        <location evidence="1">Membrane</location>
        <topology evidence="1">Single-pass type II membrane protein</topology>
    </subcellularLocation>
</comment>
<comment type="caution">
    <text evidence="14">The sequence shown here is derived from an EMBL/GenBank/DDBJ whole genome shotgun (WGS) entry which is preliminary data.</text>
</comment>
<protein>
    <recommendedName>
        <fullName evidence="4">N-acetylgalactosaminide beta-1,3-galactosyltransferase</fullName>
        <ecNumber evidence="4">2.4.1.122</ecNumber>
    </recommendedName>
</protein>
<evidence type="ECO:0000256" key="8">
    <source>
        <dbReference type="ARBA" id="ARBA00022741"/>
    </source>
</evidence>
<dbReference type="GO" id="GO:0016020">
    <property type="term" value="C:membrane"/>
    <property type="evidence" value="ECO:0007669"/>
    <property type="project" value="UniProtKB-SubCell"/>
</dbReference>
<organism evidence="14 15">
    <name type="scientific">Patella caerulea</name>
    <name type="common">Rayed Mediterranean limpet</name>
    <dbReference type="NCBI Taxonomy" id="87958"/>
    <lineage>
        <taxon>Eukaryota</taxon>
        <taxon>Metazoa</taxon>
        <taxon>Spiralia</taxon>
        <taxon>Lophotrochozoa</taxon>
        <taxon>Mollusca</taxon>
        <taxon>Gastropoda</taxon>
        <taxon>Patellogastropoda</taxon>
        <taxon>Patelloidea</taxon>
        <taxon>Patellidae</taxon>
        <taxon>Patella</taxon>
    </lineage>
</organism>
<keyword evidence="5" id="KW-0328">Glycosyltransferase</keyword>